<protein>
    <submittedName>
        <fullName evidence="1">Uncharacterized protein</fullName>
    </submittedName>
</protein>
<comment type="caution">
    <text evidence="1">The sequence shown here is derived from an EMBL/GenBank/DDBJ whole genome shotgun (WGS) entry which is preliminary data.</text>
</comment>
<sequence length="96" mass="10460">MDKANCWEFHKCGRQPSGNKIDEYGVCYAAIDIVTNGTNGGKYGGRACWALSGTLCKGQAEGTIAKKIGCCKKCEFFKRVRKEEGDQFAVVSLEAL</sequence>
<organism evidence="1 2">
    <name type="scientific">candidate division CPR2 bacterium GW2011_GWC1_41_48</name>
    <dbReference type="NCBI Taxonomy" id="1618344"/>
    <lineage>
        <taxon>Bacteria</taxon>
        <taxon>Bacteria division CPR2</taxon>
    </lineage>
</organism>
<reference evidence="1 2" key="1">
    <citation type="journal article" date="2015" name="Nature">
        <title>rRNA introns, odd ribosomes, and small enigmatic genomes across a large radiation of phyla.</title>
        <authorList>
            <person name="Brown C.T."/>
            <person name="Hug L.A."/>
            <person name="Thomas B.C."/>
            <person name="Sharon I."/>
            <person name="Castelle C.J."/>
            <person name="Singh A."/>
            <person name="Wilkins M.J."/>
            <person name="Williams K.H."/>
            <person name="Banfield J.F."/>
        </authorList>
    </citation>
    <scope>NUCLEOTIDE SEQUENCE [LARGE SCALE GENOMIC DNA]</scope>
</reference>
<dbReference type="AlphaFoldDB" id="A0A0G0YIW2"/>
<evidence type="ECO:0000313" key="2">
    <source>
        <dbReference type="Proteomes" id="UP000033869"/>
    </source>
</evidence>
<evidence type="ECO:0000313" key="1">
    <source>
        <dbReference type="EMBL" id="KKS09491.1"/>
    </source>
</evidence>
<dbReference type="NCBIfam" id="NF045718">
    <property type="entry name" value="two_CW_domain"/>
    <property type="match status" value="1"/>
</dbReference>
<proteinExistence type="predicted"/>
<dbReference type="InterPro" id="IPR054687">
    <property type="entry name" value="Two-CW_dom"/>
</dbReference>
<gene>
    <name evidence="1" type="ORF">UU65_C0002G0269</name>
</gene>
<dbReference type="EMBL" id="LCBL01000002">
    <property type="protein sequence ID" value="KKS09491.1"/>
    <property type="molecule type" value="Genomic_DNA"/>
</dbReference>
<accession>A0A0G0YIW2</accession>
<dbReference type="Proteomes" id="UP000033869">
    <property type="component" value="Unassembled WGS sequence"/>
</dbReference>
<name>A0A0G0YIW2_UNCC2</name>